<protein>
    <submittedName>
        <fullName evidence="4">Chitin-binding type-2 domain-containing protein</fullName>
    </submittedName>
</protein>
<dbReference type="AlphaFoldDB" id="A0A7E4ZRW4"/>
<dbReference type="Proteomes" id="UP000492821">
    <property type="component" value="Unassembled WGS sequence"/>
</dbReference>
<reference evidence="4" key="2">
    <citation type="submission" date="2020-10" db="UniProtKB">
        <authorList>
            <consortium name="WormBaseParasite"/>
        </authorList>
    </citation>
    <scope>IDENTIFICATION</scope>
</reference>
<organism evidence="3 4">
    <name type="scientific">Panagrellus redivivus</name>
    <name type="common">Microworm</name>
    <dbReference type="NCBI Taxonomy" id="6233"/>
    <lineage>
        <taxon>Eukaryota</taxon>
        <taxon>Metazoa</taxon>
        <taxon>Ecdysozoa</taxon>
        <taxon>Nematoda</taxon>
        <taxon>Chromadorea</taxon>
        <taxon>Rhabditida</taxon>
        <taxon>Tylenchina</taxon>
        <taxon>Panagrolaimomorpha</taxon>
        <taxon>Panagrolaimoidea</taxon>
        <taxon>Panagrolaimidae</taxon>
        <taxon>Panagrellus</taxon>
    </lineage>
</organism>
<keyword evidence="2" id="KW-0732">Signal</keyword>
<keyword evidence="3" id="KW-1185">Reference proteome</keyword>
<feature type="chain" id="PRO_5029005544" evidence="2">
    <location>
        <begin position="21"/>
        <end position="330"/>
    </location>
</feature>
<evidence type="ECO:0000256" key="1">
    <source>
        <dbReference type="SAM" id="MobiDB-lite"/>
    </source>
</evidence>
<feature type="signal peptide" evidence="2">
    <location>
        <begin position="1"/>
        <end position="20"/>
    </location>
</feature>
<evidence type="ECO:0000313" key="4">
    <source>
        <dbReference type="WBParaSite" id="Pan_g13486.t1"/>
    </source>
</evidence>
<feature type="region of interest" description="Disordered" evidence="1">
    <location>
        <begin position="218"/>
        <end position="330"/>
    </location>
</feature>
<feature type="compositionally biased region" description="Polar residues" evidence="1">
    <location>
        <begin position="227"/>
        <end position="241"/>
    </location>
</feature>
<feature type="region of interest" description="Disordered" evidence="1">
    <location>
        <begin position="53"/>
        <end position="87"/>
    </location>
</feature>
<dbReference type="WBParaSite" id="Pan_g13486.t1">
    <property type="protein sequence ID" value="Pan_g13486.t1"/>
    <property type="gene ID" value="Pan_g13486"/>
</dbReference>
<proteinExistence type="predicted"/>
<feature type="compositionally biased region" description="Basic and acidic residues" evidence="1">
    <location>
        <begin position="321"/>
        <end position="330"/>
    </location>
</feature>
<sequence length="330" mass="36494">MMFLRGVVLIVFIVADTVYGNTGQGIGDGTELQSDEIAEAVKQEVFLKTAGAEPPELDGSVRTYGDIGRGAAPRPESDRRHHGGGIGHGAEIGHRRHNHPDHIGDGAAADGRTGIGHGTNPNVGIGHGANTNVGIGHGSNPHPRFRRISEFKPFDSGYQKECNSYYGRSICYRIYTNSHIVPPPEYTCWSIGQRKRNCTEIDNVAYLKRQGVKSWDTEIPDALPKNRGSTSRPPRAQNSRVNDGIIRGEEKYYDPYRPAGSQVSNQRGNYGENVLNRDPELGDEVSLTRVTRRDRRSSNIIRRNSDEYDHDQPTRNLVNKPKPDAMEDSA</sequence>
<evidence type="ECO:0000256" key="2">
    <source>
        <dbReference type="SAM" id="SignalP"/>
    </source>
</evidence>
<evidence type="ECO:0000313" key="3">
    <source>
        <dbReference type="Proteomes" id="UP000492821"/>
    </source>
</evidence>
<accession>A0A7E4ZRW4</accession>
<reference evidence="3" key="1">
    <citation type="journal article" date="2013" name="Genetics">
        <title>The draft genome and transcriptome of Panagrellus redivivus are shaped by the harsh demands of a free-living lifestyle.</title>
        <authorList>
            <person name="Srinivasan J."/>
            <person name="Dillman A.R."/>
            <person name="Macchietto M.G."/>
            <person name="Heikkinen L."/>
            <person name="Lakso M."/>
            <person name="Fracchia K.M."/>
            <person name="Antoshechkin I."/>
            <person name="Mortazavi A."/>
            <person name="Wong G."/>
            <person name="Sternberg P.W."/>
        </authorList>
    </citation>
    <scope>NUCLEOTIDE SEQUENCE [LARGE SCALE GENOMIC DNA]</scope>
    <source>
        <strain evidence="3">MT8872</strain>
    </source>
</reference>
<feature type="compositionally biased region" description="Basic and acidic residues" evidence="1">
    <location>
        <begin position="303"/>
        <end position="313"/>
    </location>
</feature>
<name>A0A7E4ZRW4_PANRE</name>